<dbReference type="EMBL" id="CAUYUJ010014190">
    <property type="protein sequence ID" value="CAK0837981.1"/>
    <property type="molecule type" value="Genomic_DNA"/>
</dbReference>
<gene>
    <name evidence="2" type="ORF">PCOR1329_LOCUS34043</name>
</gene>
<protein>
    <submittedName>
        <fullName evidence="2">Uncharacterized protein</fullName>
    </submittedName>
</protein>
<accession>A0ABN9SZE0</accession>
<reference evidence="2" key="1">
    <citation type="submission" date="2023-10" db="EMBL/GenBank/DDBJ databases">
        <authorList>
            <person name="Chen Y."/>
            <person name="Shah S."/>
            <person name="Dougan E. K."/>
            <person name="Thang M."/>
            <person name="Chan C."/>
        </authorList>
    </citation>
    <scope>NUCLEOTIDE SEQUENCE [LARGE SCALE GENOMIC DNA]</scope>
</reference>
<feature type="non-terminal residue" evidence="2">
    <location>
        <position position="246"/>
    </location>
</feature>
<evidence type="ECO:0000313" key="2">
    <source>
        <dbReference type="EMBL" id="CAK0837981.1"/>
    </source>
</evidence>
<feature type="compositionally biased region" description="Polar residues" evidence="1">
    <location>
        <begin position="21"/>
        <end position="37"/>
    </location>
</feature>
<organism evidence="2 3">
    <name type="scientific">Prorocentrum cordatum</name>
    <dbReference type="NCBI Taxonomy" id="2364126"/>
    <lineage>
        <taxon>Eukaryota</taxon>
        <taxon>Sar</taxon>
        <taxon>Alveolata</taxon>
        <taxon>Dinophyceae</taxon>
        <taxon>Prorocentrales</taxon>
        <taxon>Prorocentraceae</taxon>
        <taxon>Prorocentrum</taxon>
    </lineage>
</organism>
<keyword evidence="3" id="KW-1185">Reference proteome</keyword>
<proteinExistence type="predicted"/>
<dbReference type="Proteomes" id="UP001189429">
    <property type="component" value="Unassembled WGS sequence"/>
</dbReference>
<name>A0ABN9SZE0_9DINO</name>
<comment type="caution">
    <text evidence="2">The sequence shown here is derived from an EMBL/GenBank/DDBJ whole genome shotgun (WGS) entry which is preliminary data.</text>
</comment>
<feature type="region of interest" description="Disordered" evidence="1">
    <location>
        <begin position="17"/>
        <end position="61"/>
    </location>
</feature>
<sequence length="246" mass="27725">RRLEVWGLCCTVGPRPEKLPSRTQYPQPAKTNRTSRVPPQDAEEIPTNTKNTKVPFPNRHPSNTSVRPYLICCTRLTRCKIVPPEDAARAARRAPLSLRGAARAREPRRGAATARRRGASGISPSGAHHRSVGATRRRCQLDDVLSSPQVEEREEQEEPEDQEREEEEEQEQEQEDEREEQERSVLALASPEQWRGSSPRLVHSCASPATPGWRAHWPWACRMDPARIGEVISLRSPIPCPLPPLP</sequence>
<evidence type="ECO:0000256" key="1">
    <source>
        <dbReference type="SAM" id="MobiDB-lite"/>
    </source>
</evidence>
<feature type="region of interest" description="Disordered" evidence="1">
    <location>
        <begin position="86"/>
        <end position="215"/>
    </location>
</feature>
<feature type="non-terminal residue" evidence="2">
    <location>
        <position position="1"/>
    </location>
</feature>
<feature type="compositionally biased region" description="Acidic residues" evidence="1">
    <location>
        <begin position="152"/>
        <end position="179"/>
    </location>
</feature>
<evidence type="ECO:0000313" key="3">
    <source>
        <dbReference type="Proteomes" id="UP001189429"/>
    </source>
</evidence>
<feature type="compositionally biased region" description="Basic residues" evidence="1">
    <location>
        <begin position="127"/>
        <end position="138"/>
    </location>
</feature>